<evidence type="ECO:0000313" key="1">
    <source>
        <dbReference type="EMBL" id="AJF06928.1"/>
    </source>
</evidence>
<dbReference type="Proteomes" id="UP000035036">
    <property type="component" value="Chromosome"/>
</dbReference>
<sequence length="152" mass="18141">MTDSQNNSSPDNPLDKAAPAEIIELRVRAFRLGEFGLIYDSYHPDSFFRAQFPERDEYIRYAWNHLRRDFKIRRCVVLRERQLSSEEYHLIFHQSVELADEVVESVEMGRFFSTSQGWRYHSSQKMLKDDFPGDPSEIDFSDFKRLTDKVFF</sequence>
<dbReference type="KEGG" id="gsb:GSUB_10690"/>
<proteinExistence type="predicted"/>
<dbReference type="STRING" id="483547.GSUB_10690"/>
<dbReference type="HOGENOM" id="CLU_1747898_0_0_7"/>
<dbReference type="OrthoDB" id="5401996at2"/>
<dbReference type="RefSeq" id="WP_040200756.1">
    <property type="nucleotide sequence ID" value="NZ_CP010311.1"/>
</dbReference>
<gene>
    <name evidence="1" type="ORF">GSUB_10690</name>
</gene>
<organism evidence="1 2">
    <name type="scientific">Geoalkalibacter subterraneus</name>
    <dbReference type="NCBI Taxonomy" id="483547"/>
    <lineage>
        <taxon>Bacteria</taxon>
        <taxon>Pseudomonadati</taxon>
        <taxon>Thermodesulfobacteriota</taxon>
        <taxon>Desulfuromonadia</taxon>
        <taxon>Desulfuromonadales</taxon>
        <taxon>Geoalkalibacteraceae</taxon>
        <taxon>Geoalkalibacter</taxon>
    </lineage>
</organism>
<evidence type="ECO:0008006" key="3">
    <source>
        <dbReference type="Google" id="ProtNLM"/>
    </source>
</evidence>
<keyword evidence="2" id="KW-1185">Reference proteome</keyword>
<dbReference type="EMBL" id="CP010311">
    <property type="protein sequence ID" value="AJF06928.1"/>
    <property type="molecule type" value="Genomic_DNA"/>
</dbReference>
<evidence type="ECO:0000313" key="2">
    <source>
        <dbReference type="Proteomes" id="UP000035036"/>
    </source>
</evidence>
<dbReference type="AlphaFoldDB" id="A0A0B5FHS9"/>
<accession>A0A0B5FHS9</accession>
<name>A0A0B5FHS9_9BACT</name>
<reference evidence="1 2" key="1">
    <citation type="journal article" date="2015" name="Genome Announc.">
        <title>Genomes of Geoalkalibacter ferrihydriticus Z-0531T and Geoalkalibacter subterraneus Red1T, Two Haloalkaliphilic Metal-Reducing Deltaproteobacteria.</title>
        <authorList>
            <person name="Badalamenti J.P."/>
            <person name="Krajmalnik-Brown R."/>
            <person name="Torres C.I."/>
            <person name="Bond D.R."/>
        </authorList>
    </citation>
    <scope>NUCLEOTIDE SEQUENCE [LARGE SCALE GENOMIC DNA]</scope>
    <source>
        <strain evidence="1 2">Red1</strain>
    </source>
</reference>
<protein>
    <recommendedName>
        <fullName evidence="3">SnoaL-like domain-containing protein</fullName>
    </recommendedName>
</protein>